<reference evidence="2 3" key="1">
    <citation type="submission" date="2007-03" db="EMBL/GenBank/DDBJ databases">
        <authorList>
            <person name="Fulton L."/>
            <person name="Clifton S."/>
            <person name="Fulton B."/>
            <person name="Xu J."/>
            <person name="Minx P."/>
            <person name="Pepin K.H."/>
            <person name="Johnson M."/>
            <person name="Thiruvilangam P."/>
            <person name="Bhonagiri V."/>
            <person name="Nash W.E."/>
            <person name="Mardis E.R."/>
            <person name="Wilson R.K."/>
        </authorList>
    </citation>
    <scope>NUCLEOTIDE SEQUENCE [LARGE SCALE GENOMIC DNA]</scope>
    <source>
        <strain evidence="2 3">ATCC 27560</strain>
    </source>
</reference>
<dbReference type="SUPFAM" id="SSF102114">
    <property type="entry name" value="Radical SAM enzymes"/>
    <property type="match status" value="1"/>
</dbReference>
<gene>
    <name evidence="2" type="ORF">EUBVEN_02188</name>
</gene>
<sequence>MVEGFNPIRYSVIEDKNPREIVMLVGDGCKWRKCRFCDYHLDSSKDIEANFQLNKQVLSNVTGKFGELEVINSGSFVDLDKKTIELIKKICLKKGIKEIHFECHYMHKDDVQNFKNSFLNIGIKPIIKLGLETFDYDLREKVLVKGIEEKSPEVIANYFDEINLLQGISGQTKESMISDIETGLKYFSRICVNIMVENQMPIKPDKKVIEQFMEYVYPLYKDNDRVDILLNNTDFGVG</sequence>
<name>A5Z8Z5_9FIRM</name>
<dbReference type="eggNOG" id="COG1244">
    <property type="taxonomic scope" value="Bacteria"/>
</dbReference>
<dbReference type="InterPro" id="IPR007197">
    <property type="entry name" value="rSAM"/>
</dbReference>
<dbReference type="Proteomes" id="UP000006000">
    <property type="component" value="Unassembled WGS sequence"/>
</dbReference>
<dbReference type="SFLD" id="SFLDS00029">
    <property type="entry name" value="Radical_SAM"/>
    <property type="match status" value="1"/>
</dbReference>
<dbReference type="HOGENOM" id="CLU_103667_0_0_9"/>
<dbReference type="InterPro" id="IPR006638">
    <property type="entry name" value="Elp3/MiaA/NifB-like_rSAM"/>
</dbReference>
<dbReference type="GO" id="GO:0003824">
    <property type="term" value="F:catalytic activity"/>
    <property type="evidence" value="ECO:0007669"/>
    <property type="project" value="InterPro"/>
</dbReference>
<dbReference type="AlphaFoldDB" id="A5Z8Z5"/>
<dbReference type="InterPro" id="IPR058240">
    <property type="entry name" value="rSAM_sf"/>
</dbReference>
<reference evidence="2 3" key="2">
    <citation type="submission" date="2007-04" db="EMBL/GenBank/DDBJ databases">
        <title>Draft genome sequence of Eubacterium ventriosum (ATCC 27560).</title>
        <authorList>
            <person name="Sudarsanam P."/>
            <person name="Ley R."/>
            <person name="Guruge J."/>
            <person name="Turnbaugh P.J."/>
            <person name="Mahowald M."/>
            <person name="Liep D."/>
            <person name="Gordon J."/>
        </authorList>
    </citation>
    <scope>NUCLEOTIDE SEQUENCE [LARGE SCALE GENOMIC DNA]</scope>
    <source>
        <strain evidence="2 3">ATCC 27560</strain>
    </source>
</reference>
<dbReference type="GO" id="GO:0051536">
    <property type="term" value="F:iron-sulfur cluster binding"/>
    <property type="evidence" value="ECO:0007669"/>
    <property type="project" value="InterPro"/>
</dbReference>
<dbReference type="SMART" id="SM00729">
    <property type="entry name" value="Elp3"/>
    <property type="match status" value="1"/>
</dbReference>
<dbReference type="STRING" id="411463.EUBVEN_02188"/>
<dbReference type="EMBL" id="AAVL02000037">
    <property type="protein sequence ID" value="EDM50239.1"/>
    <property type="molecule type" value="Genomic_DNA"/>
</dbReference>
<feature type="domain" description="Elp3/MiaA/NifB-like radical SAM core" evidence="1">
    <location>
        <begin position="19"/>
        <end position="215"/>
    </location>
</feature>
<dbReference type="RefSeq" id="WP_005363490.1">
    <property type="nucleotide sequence ID" value="NZ_DS264286.1"/>
</dbReference>
<dbReference type="OrthoDB" id="5321814at2"/>
<evidence type="ECO:0000313" key="2">
    <source>
        <dbReference type="EMBL" id="EDM50239.1"/>
    </source>
</evidence>
<accession>A5Z8Z5</accession>
<protein>
    <submittedName>
        <fullName evidence="2">Radical SAM domain protein</fullName>
    </submittedName>
</protein>
<evidence type="ECO:0000313" key="3">
    <source>
        <dbReference type="Proteomes" id="UP000006000"/>
    </source>
</evidence>
<organism evidence="2 3">
    <name type="scientific">Eubacterium ventriosum ATCC 27560</name>
    <dbReference type="NCBI Taxonomy" id="411463"/>
    <lineage>
        <taxon>Bacteria</taxon>
        <taxon>Bacillati</taxon>
        <taxon>Bacillota</taxon>
        <taxon>Clostridia</taxon>
        <taxon>Eubacteriales</taxon>
        <taxon>Eubacteriaceae</taxon>
        <taxon>Eubacterium</taxon>
    </lineage>
</organism>
<comment type="caution">
    <text evidence="2">The sequence shown here is derived from an EMBL/GenBank/DDBJ whole genome shotgun (WGS) entry which is preliminary data.</text>
</comment>
<proteinExistence type="predicted"/>
<evidence type="ECO:0000259" key="1">
    <source>
        <dbReference type="SMART" id="SM00729"/>
    </source>
</evidence>